<dbReference type="AlphaFoldDB" id="A0A0P9F0I7"/>
<comment type="caution">
    <text evidence="1">The sequence shown here is derived from an EMBL/GenBank/DDBJ whole genome shotgun (WGS) entry which is preliminary data.</text>
</comment>
<sequence length="72" mass="7775">MMGNELALHEALEIHELLAFKNVCMTKATTIRVLVADEELKGLLSTAAAADRKHVEDLKGLLARGTTTSIIS</sequence>
<proteinExistence type="predicted"/>
<accession>A0A0P9F0I7</accession>
<evidence type="ECO:0000313" key="1">
    <source>
        <dbReference type="EMBL" id="KPV44844.1"/>
    </source>
</evidence>
<name>A0A0P9F0I7_9BACL</name>
<reference evidence="1 2" key="1">
    <citation type="submission" date="2015-09" db="EMBL/GenBank/DDBJ databases">
        <title>Draft genome sequence of Alicyclobacillus ferrooxydans DSM 22381.</title>
        <authorList>
            <person name="Hemp J."/>
        </authorList>
    </citation>
    <scope>NUCLEOTIDE SEQUENCE [LARGE SCALE GENOMIC DNA]</scope>
    <source>
        <strain evidence="1 2">TC-34</strain>
    </source>
</reference>
<dbReference type="PATRIC" id="fig|471514.4.peg.3154"/>
<gene>
    <name evidence="1" type="ORF">AN477_04955</name>
</gene>
<evidence type="ECO:0000313" key="2">
    <source>
        <dbReference type="Proteomes" id="UP000050482"/>
    </source>
</evidence>
<dbReference type="RefSeq" id="WP_245631725.1">
    <property type="nucleotide sequence ID" value="NZ_LJCO01000020.1"/>
</dbReference>
<dbReference type="EMBL" id="LJCO01000020">
    <property type="protein sequence ID" value="KPV44844.1"/>
    <property type="molecule type" value="Genomic_DNA"/>
</dbReference>
<organism evidence="1 2">
    <name type="scientific">Alicyclobacillus ferrooxydans</name>
    <dbReference type="NCBI Taxonomy" id="471514"/>
    <lineage>
        <taxon>Bacteria</taxon>
        <taxon>Bacillati</taxon>
        <taxon>Bacillota</taxon>
        <taxon>Bacilli</taxon>
        <taxon>Bacillales</taxon>
        <taxon>Alicyclobacillaceae</taxon>
        <taxon>Alicyclobacillus</taxon>
    </lineage>
</organism>
<keyword evidence="2" id="KW-1185">Reference proteome</keyword>
<dbReference type="Proteomes" id="UP000050482">
    <property type="component" value="Unassembled WGS sequence"/>
</dbReference>
<dbReference type="STRING" id="471514.AN477_04955"/>
<protein>
    <recommendedName>
        <fullName evidence="3">Spore coat protein</fullName>
    </recommendedName>
</protein>
<evidence type="ECO:0008006" key="3">
    <source>
        <dbReference type="Google" id="ProtNLM"/>
    </source>
</evidence>